<dbReference type="InterPro" id="IPR008979">
    <property type="entry name" value="Galactose-bd-like_sf"/>
</dbReference>
<feature type="region of interest" description="Disordered" evidence="1">
    <location>
        <begin position="23"/>
        <end position="43"/>
    </location>
</feature>
<dbReference type="InterPro" id="IPR013222">
    <property type="entry name" value="Glyco_hyd_98_carb-bd"/>
</dbReference>
<dbReference type="SMART" id="SM00776">
    <property type="entry name" value="NPCBM"/>
    <property type="match status" value="1"/>
</dbReference>
<dbReference type="InterPro" id="IPR038637">
    <property type="entry name" value="NPCBM_sf"/>
</dbReference>
<dbReference type="AlphaFoldDB" id="A0AAU2VH91"/>
<dbReference type="Pfam" id="PF08305">
    <property type="entry name" value="NPCBM"/>
    <property type="match status" value="1"/>
</dbReference>
<accession>A0AAU2VH91</accession>
<proteinExistence type="predicted"/>
<organism evidence="3">
    <name type="scientific">Streptomyces sp. NBC_00003</name>
    <dbReference type="NCBI Taxonomy" id="2903608"/>
    <lineage>
        <taxon>Bacteria</taxon>
        <taxon>Bacillati</taxon>
        <taxon>Actinomycetota</taxon>
        <taxon>Actinomycetes</taxon>
        <taxon>Kitasatosporales</taxon>
        <taxon>Streptomycetaceae</taxon>
        <taxon>Streptomyces</taxon>
    </lineage>
</organism>
<evidence type="ECO:0000256" key="1">
    <source>
        <dbReference type="SAM" id="MobiDB-lite"/>
    </source>
</evidence>
<evidence type="ECO:0000259" key="2">
    <source>
        <dbReference type="SMART" id="SM00776"/>
    </source>
</evidence>
<evidence type="ECO:0000313" key="3">
    <source>
        <dbReference type="EMBL" id="WTW66703.1"/>
    </source>
</evidence>
<name>A0AAU2VH91_9ACTN</name>
<feature type="domain" description="Glycosyl hydrolase family 98 putative carbohydrate-binding module" evidence="2">
    <location>
        <begin position="8"/>
        <end position="153"/>
    </location>
</feature>
<dbReference type="EMBL" id="CP108318">
    <property type="protein sequence ID" value="WTW66703.1"/>
    <property type="molecule type" value="Genomic_DNA"/>
</dbReference>
<protein>
    <submittedName>
        <fullName evidence="3">NPCBM/NEW2 domain-containing protein</fullName>
    </submittedName>
</protein>
<gene>
    <name evidence="3" type="ORF">OG549_35845</name>
</gene>
<reference evidence="3" key="1">
    <citation type="submission" date="2022-10" db="EMBL/GenBank/DDBJ databases">
        <title>The complete genomes of actinobacterial strains from the NBC collection.</title>
        <authorList>
            <person name="Joergensen T.S."/>
            <person name="Alvarez Arevalo M."/>
            <person name="Sterndorff E.B."/>
            <person name="Faurdal D."/>
            <person name="Vuksanovic O."/>
            <person name="Mourched A.-S."/>
            <person name="Charusanti P."/>
            <person name="Shaw S."/>
            <person name="Blin K."/>
            <person name="Weber T."/>
        </authorList>
    </citation>
    <scope>NUCLEOTIDE SEQUENCE</scope>
    <source>
        <strain evidence="3">NBC_00003</strain>
    </source>
</reference>
<dbReference type="Gene3D" id="2.60.120.1060">
    <property type="entry name" value="NPCBM/NEW2 domain"/>
    <property type="match status" value="1"/>
</dbReference>
<sequence>MACGQGPSAGTHALSDLTWTSAANGWGPVERDHSNGEQAAGDGKTLTINGTTYTKGLGTHAASTVTYYLGGACTAFKASVGVDDEVGAKGSAAFQVYRDGTLAADSGKVTGADAAKTISADLTGGNELKLVVTDSGDGVEYDHADWAAPQLTCF</sequence>
<dbReference type="SUPFAM" id="SSF49785">
    <property type="entry name" value="Galactose-binding domain-like"/>
    <property type="match status" value="1"/>
</dbReference>